<accession>W2KD96</accession>
<protein>
    <submittedName>
        <fullName evidence="1">Uncharacterized protein</fullName>
    </submittedName>
</protein>
<dbReference type="Proteomes" id="UP000054423">
    <property type="component" value="Unassembled WGS sequence"/>
</dbReference>
<dbReference type="EMBL" id="KI682195">
    <property type="protein sequence ID" value="ETL82564.1"/>
    <property type="molecule type" value="Genomic_DNA"/>
</dbReference>
<reference evidence="1" key="1">
    <citation type="submission" date="2013-11" db="EMBL/GenBank/DDBJ databases">
        <title>The Genome Sequence of Phytophthora parasitica CHvinca01.</title>
        <authorList>
            <consortium name="The Broad Institute Genomics Platform"/>
            <person name="Russ C."/>
            <person name="Tyler B."/>
            <person name="Panabieres F."/>
            <person name="Shan W."/>
            <person name="Tripathy S."/>
            <person name="Grunwald N."/>
            <person name="Machado M."/>
            <person name="Johnson C.S."/>
            <person name="Arredondo F."/>
            <person name="Hong C."/>
            <person name="Coffey M."/>
            <person name="Young S.K."/>
            <person name="Zeng Q."/>
            <person name="Gargeya S."/>
            <person name="Fitzgerald M."/>
            <person name="Abouelleil A."/>
            <person name="Alvarado L."/>
            <person name="Chapman S.B."/>
            <person name="Gainer-Dewar J."/>
            <person name="Goldberg J."/>
            <person name="Griggs A."/>
            <person name="Gujja S."/>
            <person name="Hansen M."/>
            <person name="Howarth C."/>
            <person name="Imamovic A."/>
            <person name="Ireland A."/>
            <person name="Larimer J."/>
            <person name="McCowan C."/>
            <person name="Murphy C."/>
            <person name="Pearson M."/>
            <person name="Poon T.W."/>
            <person name="Priest M."/>
            <person name="Roberts A."/>
            <person name="Saif S."/>
            <person name="Shea T."/>
            <person name="Sykes S."/>
            <person name="Wortman J."/>
            <person name="Nusbaum C."/>
            <person name="Birren B."/>
        </authorList>
    </citation>
    <scope>NUCLEOTIDE SEQUENCE [LARGE SCALE GENOMIC DNA]</scope>
    <source>
        <strain evidence="1">CHvinca01</strain>
    </source>
</reference>
<dbReference type="AlphaFoldDB" id="W2KD96"/>
<name>W2KD96_PHYNI</name>
<sequence>MPHPTNKGKRSRRRWSTCEVGLEWRECGGLHRVQNYLDTHYSSVRVVACLRSGVGVLLWKNWLVKKRESRLNRVRFGKR</sequence>
<gene>
    <name evidence="1" type="ORF">L917_17288</name>
</gene>
<organism evidence="1">
    <name type="scientific">Phytophthora nicotianae</name>
    <name type="common">Potato buckeye rot agent</name>
    <name type="synonym">Phytophthora parasitica</name>
    <dbReference type="NCBI Taxonomy" id="4792"/>
    <lineage>
        <taxon>Eukaryota</taxon>
        <taxon>Sar</taxon>
        <taxon>Stramenopiles</taxon>
        <taxon>Oomycota</taxon>
        <taxon>Peronosporomycetes</taxon>
        <taxon>Peronosporales</taxon>
        <taxon>Peronosporaceae</taxon>
        <taxon>Phytophthora</taxon>
    </lineage>
</organism>
<proteinExistence type="predicted"/>
<evidence type="ECO:0000313" key="1">
    <source>
        <dbReference type="EMBL" id="ETL82564.1"/>
    </source>
</evidence>